<gene>
    <name evidence="2" type="ORF">N781_09375</name>
</gene>
<accession>A0A0A5I0B7</accession>
<dbReference type="Gene3D" id="3.40.50.1820">
    <property type="entry name" value="alpha/beta hydrolase"/>
    <property type="match status" value="1"/>
</dbReference>
<dbReference type="AlphaFoldDB" id="A0A0A5I0B7"/>
<proteinExistence type="predicted"/>
<protein>
    <submittedName>
        <fullName evidence="2">Peptidase</fullName>
    </submittedName>
</protein>
<dbReference type="PANTHER" id="PTHR43358">
    <property type="entry name" value="ALPHA/BETA-HYDROLASE"/>
    <property type="match status" value="1"/>
</dbReference>
<dbReference type="RefSeq" id="WP_026801772.1">
    <property type="nucleotide sequence ID" value="NZ_AULI01000024.1"/>
</dbReference>
<reference evidence="2 3" key="1">
    <citation type="submission" date="2013-08" db="EMBL/GenBank/DDBJ databases">
        <authorList>
            <person name="Huang J."/>
            <person name="Wang G."/>
        </authorList>
    </citation>
    <scope>NUCLEOTIDE SEQUENCE [LARGE SCALE GENOMIC DNA]</scope>
    <source>
        <strain evidence="2 3">JSM 076056</strain>
    </source>
</reference>
<dbReference type="InterPro" id="IPR029058">
    <property type="entry name" value="AB_hydrolase_fold"/>
</dbReference>
<dbReference type="Pfam" id="PF12146">
    <property type="entry name" value="Hydrolase_4"/>
    <property type="match status" value="1"/>
</dbReference>
<evidence type="ECO:0000313" key="3">
    <source>
        <dbReference type="Proteomes" id="UP000030528"/>
    </source>
</evidence>
<organism evidence="2 3">
    <name type="scientific">Pontibacillus halophilus JSM 076056 = DSM 19796</name>
    <dbReference type="NCBI Taxonomy" id="1385510"/>
    <lineage>
        <taxon>Bacteria</taxon>
        <taxon>Bacillati</taxon>
        <taxon>Bacillota</taxon>
        <taxon>Bacilli</taxon>
        <taxon>Bacillales</taxon>
        <taxon>Bacillaceae</taxon>
        <taxon>Pontibacillus</taxon>
    </lineage>
</organism>
<dbReference type="eggNOG" id="COG1073">
    <property type="taxonomic scope" value="Bacteria"/>
</dbReference>
<dbReference type="InterPro" id="IPR052920">
    <property type="entry name" value="DNA-binding_regulatory"/>
</dbReference>
<evidence type="ECO:0000313" key="2">
    <source>
        <dbReference type="EMBL" id="KGX89297.1"/>
    </source>
</evidence>
<sequence length="316" mass="35276">MKRKRVWIPTLLILIVLAGLAGAGQYFYGIAINSNSEAVDLHGGKNEAETVTASVEEEESLLEHWTSEQNFENLEIETSDELKLKAVYLENENPNGKTVVLAHGYKGNKEQLPGITKFYYEQGFHILKPDARGHGESEGQYIGYGWHDRLDFIEWVDLLIEEKGAESLILHGFSMGAATVLMTSGEELPEEVQGVIADSAYTSVEEELAHQMKNLYGIPSFPILQVTSLITDLRAGYNFNEASTLQQVKQAEVPIFFIHGAEDVLVPTDMATELYKAAGGEKELWIVPEATHTEGYTVAKEDYQERIMKFINGKDD</sequence>
<dbReference type="InterPro" id="IPR022742">
    <property type="entry name" value="Hydrolase_4"/>
</dbReference>
<dbReference type="Proteomes" id="UP000030528">
    <property type="component" value="Unassembled WGS sequence"/>
</dbReference>
<dbReference type="EMBL" id="AVPE01000024">
    <property type="protein sequence ID" value="KGX89297.1"/>
    <property type="molecule type" value="Genomic_DNA"/>
</dbReference>
<dbReference type="PANTHER" id="PTHR43358:SF4">
    <property type="entry name" value="ALPHA_BETA HYDROLASE FOLD-1 DOMAIN-CONTAINING PROTEIN"/>
    <property type="match status" value="1"/>
</dbReference>
<dbReference type="STRING" id="1385510.GCA_000425205_03601"/>
<evidence type="ECO:0000259" key="1">
    <source>
        <dbReference type="Pfam" id="PF12146"/>
    </source>
</evidence>
<dbReference type="OrthoDB" id="9776685at2"/>
<name>A0A0A5I0B7_9BACI</name>
<keyword evidence="3" id="KW-1185">Reference proteome</keyword>
<dbReference type="SUPFAM" id="SSF53474">
    <property type="entry name" value="alpha/beta-Hydrolases"/>
    <property type="match status" value="1"/>
</dbReference>
<feature type="domain" description="Serine aminopeptidase S33" evidence="1">
    <location>
        <begin position="97"/>
        <end position="215"/>
    </location>
</feature>
<comment type="caution">
    <text evidence="2">The sequence shown here is derived from an EMBL/GenBank/DDBJ whole genome shotgun (WGS) entry which is preliminary data.</text>
</comment>